<dbReference type="Gene3D" id="2.60.120.10">
    <property type="entry name" value="Jelly Rolls"/>
    <property type="match status" value="1"/>
</dbReference>
<proteinExistence type="predicted"/>
<reference evidence="1 2" key="1">
    <citation type="submission" date="2023-09" db="EMBL/GenBank/DDBJ databases">
        <authorList>
            <person name="Rey-Velasco X."/>
        </authorList>
    </citation>
    <scope>NUCLEOTIDE SEQUENCE [LARGE SCALE GENOMIC DNA]</scope>
    <source>
        <strain evidence="1 2">F388</strain>
    </source>
</reference>
<protein>
    <submittedName>
        <fullName evidence="1">Uncharacterized protein</fullName>
    </submittedName>
</protein>
<keyword evidence="2" id="KW-1185">Reference proteome</keyword>
<dbReference type="Proteomes" id="UP001255246">
    <property type="component" value="Unassembled WGS sequence"/>
</dbReference>
<dbReference type="InterPro" id="IPR014710">
    <property type="entry name" value="RmlC-like_jellyroll"/>
</dbReference>
<comment type="caution">
    <text evidence="1">The sequence shown here is derived from an EMBL/GenBank/DDBJ whole genome shotgun (WGS) entry which is preliminary data.</text>
</comment>
<evidence type="ECO:0000313" key="2">
    <source>
        <dbReference type="Proteomes" id="UP001255246"/>
    </source>
</evidence>
<sequence length="136" mass="16072">MDCLELNSANDFTKWEEKYIKELHSLEFKDALGNMLLFEDDTIKLWNLKLNKGERMPFVRHNKDYSWISESDAILKSRWGNGRISLIRVSQGDTEFFENSEKNLINDLENLGNGPVVFKVLEYKQIYSIEKQFMLN</sequence>
<organism evidence="1 2">
    <name type="scientific">Croceitalea rosinachiae</name>
    <dbReference type="NCBI Taxonomy" id="3075596"/>
    <lineage>
        <taxon>Bacteria</taxon>
        <taxon>Pseudomonadati</taxon>
        <taxon>Bacteroidota</taxon>
        <taxon>Flavobacteriia</taxon>
        <taxon>Flavobacteriales</taxon>
        <taxon>Flavobacteriaceae</taxon>
        <taxon>Croceitalea</taxon>
    </lineage>
</organism>
<evidence type="ECO:0000313" key="1">
    <source>
        <dbReference type="EMBL" id="MDT0607800.1"/>
    </source>
</evidence>
<dbReference type="EMBL" id="JAVRHR010000002">
    <property type="protein sequence ID" value="MDT0607800.1"/>
    <property type="molecule type" value="Genomic_DNA"/>
</dbReference>
<accession>A0ABU3AD41</accession>
<gene>
    <name evidence="1" type="ORF">RM706_12195</name>
</gene>
<dbReference type="RefSeq" id="WP_311351880.1">
    <property type="nucleotide sequence ID" value="NZ_JAVRHR010000002.1"/>
</dbReference>
<name>A0ABU3AD41_9FLAO</name>